<dbReference type="AlphaFoldDB" id="A0A2V1K763"/>
<proteinExistence type="predicted"/>
<dbReference type="Proteomes" id="UP000245212">
    <property type="component" value="Unassembled WGS sequence"/>
</dbReference>
<evidence type="ECO:0000313" key="1">
    <source>
        <dbReference type="EMBL" id="PWF24802.1"/>
    </source>
</evidence>
<sequence>MNPLQPVFWRQGLFLQPQHFQHNDYLLRHRQSRLSALTMPYVWGVADMELDEAALADQSVMMNRLTVLMRDGLLIEYPGNAVLERRRFDLSRLGGGRTLYVGVRRMLPDQANVQVVERIEQAAQAETRLAATVEPAELPDTYEQGPHGQVELMSYVVRLFWEDEIASLGQYELMPVARLFQDGDQARVQHEFIPPCLNLAASPALGKLLRQLRDEVAGRARQLEVFKVRQSGAAHGLEIDAGHIDLLLALSVLNQFGPALHQLMESPTTHPWEADGLLRQLVGALSTFSDRCNMLGETRDGRMLLSAYRHMDLGAGFHALATLIRSQLNEIAAAPEMLVRMQQEGAAPGYYVADLPEGFFGQRHRYHLVASGEMEGSQLAVMMVTSAKMAVPEQIEMLVTHSLPGLDLIHLPEAPRGVPRRAGAQYFHVDTLSDAWARVVQAHRLALFLPDAPASLQLELIVSKW</sequence>
<dbReference type="PANTHER" id="PTHR35566">
    <property type="entry name" value="BLR3599 PROTEIN"/>
    <property type="match status" value="1"/>
</dbReference>
<dbReference type="EMBL" id="QETA01000001">
    <property type="protein sequence ID" value="PWF24802.1"/>
    <property type="molecule type" value="Genomic_DNA"/>
</dbReference>
<dbReference type="NCBIfam" id="TIGR03353">
    <property type="entry name" value="VI_chp_4"/>
    <property type="match status" value="1"/>
</dbReference>
<dbReference type="InterPro" id="IPR010263">
    <property type="entry name" value="T6SS_TssK"/>
</dbReference>
<organism evidence="1 2">
    <name type="scientific">Corticimicrobacter populi</name>
    <dbReference type="NCBI Taxonomy" id="2175229"/>
    <lineage>
        <taxon>Bacteria</taxon>
        <taxon>Pseudomonadati</taxon>
        <taxon>Pseudomonadota</taxon>
        <taxon>Betaproteobacteria</taxon>
        <taxon>Burkholderiales</taxon>
        <taxon>Alcaligenaceae</taxon>
        <taxon>Corticimicrobacter</taxon>
    </lineage>
</organism>
<keyword evidence="2" id="KW-1185">Reference proteome</keyword>
<comment type="caution">
    <text evidence="1">The sequence shown here is derived from an EMBL/GenBank/DDBJ whole genome shotgun (WGS) entry which is preliminary data.</text>
</comment>
<accession>A0A2V1K763</accession>
<dbReference type="RefSeq" id="WP_109060207.1">
    <property type="nucleotide sequence ID" value="NZ_QETA01000001.1"/>
</dbReference>
<name>A0A2V1K763_9BURK</name>
<dbReference type="Pfam" id="PF05936">
    <property type="entry name" value="T6SS_VasE"/>
    <property type="match status" value="1"/>
</dbReference>
<gene>
    <name evidence="1" type="primary">tssK</name>
    <name evidence="1" type="ORF">DD235_01020</name>
</gene>
<dbReference type="PANTHER" id="PTHR35566:SF1">
    <property type="entry name" value="TYPE VI SECRETION SYSTEM BASEPLATE COMPONENT TSSK1"/>
    <property type="match status" value="1"/>
</dbReference>
<reference evidence="2" key="1">
    <citation type="submission" date="2018-05" db="EMBL/GenBank/DDBJ databases">
        <authorList>
            <person name="Li Y."/>
        </authorList>
    </citation>
    <scope>NUCLEOTIDE SEQUENCE [LARGE SCALE GENOMIC DNA]</scope>
    <source>
        <strain evidence="2">3d-2-2</strain>
    </source>
</reference>
<protein>
    <submittedName>
        <fullName evidence="1">Type VI secretion system baseplate subunit TssK</fullName>
    </submittedName>
</protein>
<evidence type="ECO:0000313" key="2">
    <source>
        <dbReference type="Proteomes" id="UP000245212"/>
    </source>
</evidence>